<evidence type="ECO:0000256" key="1">
    <source>
        <dbReference type="ARBA" id="ARBA00011047"/>
    </source>
</evidence>
<feature type="compositionally biased region" description="Acidic residues" evidence="2">
    <location>
        <begin position="334"/>
        <end position="343"/>
    </location>
</feature>
<feature type="region of interest" description="Disordered" evidence="2">
    <location>
        <begin position="325"/>
        <end position="362"/>
    </location>
</feature>
<gene>
    <name evidence="3" type="ORF">BEMITA_LOCUS14152</name>
</gene>
<accession>A0A9P0AQT2</accession>
<evidence type="ECO:0000313" key="3">
    <source>
        <dbReference type="EMBL" id="CAH0396039.1"/>
    </source>
</evidence>
<comment type="similarity">
    <text evidence="1">Belongs to the CDC123 family.</text>
</comment>
<dbReference type="AlphaFoldDB" id="A0A9P0AQT2"/>
<name>A0A9P0AQT2_BEMTA</name>
<dbReference type="Proteomes" id="UP001152759">
    <property type="component" value="Chromosome 9"/>
</dbReference>
<keyword evidence="4" id="KW-1185">Reference proteome</keyword>
<dbReference type="GO" id="GO:0005737">
    <property type="term" value="C:cytoplasm"/>
    <property type="evidence" value="ECO:0007669"/>
    <property type="project" value="TreeGrafter"/>
</dbReference>
<dbReference type="Pfam" id="PF07065">
    <property type="entry name" value="D123"/>
    <property type="match status" value="1"/>
</dbReference>
<evidence type="ECO:0008006" key="5">
    <source>
        <dbReference type="Google" id="ProtNLM"/>
    </source>
</evidence>
<feature type="compositionally biased region" description="Polar residues" evidence="2">
    <location>
        <begin position="344"/>
        <end position="362"/>
    </location>
</feature>
<proteinExistence type="inferred from homology"/>
<dbReference type="EMBL" id="OU963870">
    <property type="protein sequence ID" value="CAH0396039.1"/>
    <property type="molecule type" value="Genomic_DNA"/>
</dbReference>
<dbReference type="PANTHER" id="PTHR15323">
    <property type="entry name" value="D123 PROTEIN"/>
    <property type="match status" value="1"/>
</dbReference>
<evidence type="ECO:0000313" key="4">
    <source>
        <dbReference type="Proteomes" id="UP001152759"/>
    </source>
</evidence>
<evidence type="ECO:0000256" key="2">
    <source>
        <dbReference type="SAM" id="MobiDB-lite"/>
    </source>
</evidence>
<dbReference type="PANTHER" id="PTHR15323:SF6">
    <property type="entry name" value="CELL DIVISION CYCLE PROTEIN 123 HOMOLOG"/>
    <property type="match status" value="1"/>
</dbReference>
<organism evidence="3 4">
    <name type="scientific">Bemisia tabaci</name>
    <name type="common">Sweetpotato whitefly</name>
    <name type="synonym">Aleurodes tabaci</name>
    <dbReference type="NCBI Taxonomy" id="7038"/>
    <lineage>
        <taxon>Eukaryota</taxon>
        <taxon>Metazoa</taxon>
        <taxon>Ecdysozoa</taxon>
        <taxon>Arthropoda</taxon>
        <taxon>Hexapoda</taxon>
        <taxon>Insecta</taxon>
        <taxon>Pterygota</taxon>
        <taxon>Neoptera</taxon>
        <taxon>Paraneoptera</taxon>
        <taxon>Hemiptera</taxon>
        <taxon>Sternorrhyncha</taxon>
        <taxon>Aleyrodoidea</taxon>
        <taxon>Aleyrodidae</taxon>
        <taxon>Aleyrodinae</taxon>
        <taxon>Bemisia</taxon>
    </lineage>
</organism>
<reference evidence="3" key="1">
    <citation type="submission" date="2021-12" db="EMBL/GenBank/DDBJ databases">
        <authorList>
            <person name="King R."/>
        </authorList>
    </citation>
    <scope>NUCLEOTIDE SEQUENCE</scope>
</reference>
<sequence>MGSMSEAEMHDFIVCGHDKWGDRFAHVTFDSIEIPIPENILLYLREDGLILPKEANYPEASFCDTSFEHADYDGVDWLSAAEDTPELEQPSFPAFCECLQRRMKELGGDVFVKLNWHAPTDAAWITSSKTLKCKNIEDVFLLLKASSRVCSDVCFSAEDDSETFGKMKYVLVLKKWMDMHAGTEFRCFVINNRLYGITQRDCIDFHKHLLSSKMDILREVSSFFEQNIKNKFELDNYVFDVVRVGGNKSDIFLVDFNPFNEKLTKSYLFSWEELKNVLEGSEDFEEPEFRFISESTGIQPNFSQHFGLPLELKDRSNAEYILNEFGNSNRNEGDDNDIEEVSDEVSSLSGPDSFSESDSNPA</sequence>
<dbReference type="InterPro" id="IPR009772">
    <property type="entry name" value="CDC123"/>
</dbReference>
<protein>
    <recommendedName>
        <fullName evidence="5">Cell division cycle protein 123 homolog</fullName>
    </recommendedName>
</protein>